<dbReference type="RefSeq" id="WP_121195164.1">
    <property type="nucleotide sequence ID" value="NZ_RBWV01000017.1"/>
</dbReference>
<accession>A0A420XK10</accession>
<evidence type="ECO:0000313" key="3">
    <source>
        <dbReference type="Proteomes" id="UP000281955"/>
    </source>
</evidence>
<keyword evidence="1" id="KW-0472">Membrane</keyword>
<keyword evidence="1" id="KW-1133">Transmembrane helix</keyword>
<comment type="caution">
    <text evidence="2">The sequence shown here is derived from an EMBL/GenBank/DDBJ whole genome shotgun (WGS) entry which is preliminary data.</text>
</comment>
<protein>
    <submittedName>
        <fullName evidence="2">Uncharacterized protein</fullName>
    </submittedName>
</protein>
<sequence length="64" mass="6747">MDDEPARGVDTRFLPSTGTPDGQVIRFAAGLSGLTGRRRVLARVVAVVWLAAIGLSLVAALAQW</sequence>
<name>A0A420XK10_9ACTN</name>
<evidence type="ECO:0000313" key="2">
    <source>
        <dbReference type="EMBL" id="RKS68029.1"/>
    </source>
</evidence>
<keyword evidence="3" id="KW-1185">Reference proteome</keyword>
<feature type="transmembrane region" description="Helical" evidence="1">
    <location>
        <begin position="40"/>
        <end position="62"/>
    </location>
</feature>
<organism evidence="2 3">
    <name type="scientific">Motilibacter peucedani</name>
    <dbReference type="NCBI Taxonomy" id="598650"/>
    <lineage>
        <taxon>Bacteria</taxon>
        <taxon>Bacillati</taxon>
        <taxon>Actinomycetota</taxon>
        <taxon>Actinomycetes</taxon>
        <taxon>Motilibacterales</taxon>
        <taxon>Motilibacteraceae</taxon>
        <taxon>Motilibacter</taxon>
    </lineage>
</organism>
<dbReference type="AlphaFoldDB" id="A0A420XK10"/>
<dbReference type="InParanoid" id="A0A420XK10"/>
<keyword evidence="1" id="KW-0812">Transmembrane</keyword>
<gene>
    <name evidence="2" type="ORF">CLV35_3936</name>
</gene>
<proteinExistence type="predicted"/>
<reference evidence="2 3" key="1">
    <citation type="submission" date="2018-10" db="EMBL/GenBank/DDBJ databases">
        <title>Genomic Encyclopedia of Archaeal and Bacterial Type Strains, Phase II (KMG-II): from individual species to whole genera.</title>
        <authorList>
            <person name="Goeker M."/>
        </authorList>
    </citation>
    <scope>NUCLEOTIDE SEQUENCE [LARGE SCALE GENOMIC DNA]</scope>
    <source>
        <strain evidence="2 3">RP-AC37</strain>
    </source>
</reference>
<dbReference type="Proteomes" id="UP000281955">
    <property type="component" value="Unassembled WGS sequence"/>
</dbReference>
<dbReference type="EMBL" id="RBWV01000017">
    <property type="protein sequence ID" value="RKS68029.1"/>
    <property type="molecule type" value="Genomic_DNA"/>
</dbReference>
<evidence type="ECO:0000256" key="1">
    <source>
        <dbReference type="SAM" id="Phobius"/>
    </source>
</evidence>